<feature type="region of interest" description="Disordered" evidence="2">
    <location>
        <begin position="42"/>
        <end position="64"/>
    </location>
</feature>
<gene>
    <name evidence="4" type="ORF">CEY00_Acc10974</name>
</gene>
<dbReference type="InterPro" id="IPR007275">
    <property type="entry name" value="YTH_domain"/>
</dbReference>
<dbReference type="GO" id="GO:0003729">
    <property type="term" value="F:mRNA binding"/>
    <property type="evidence" value="ECO:0007669"/>
    <property type="project" value="UniProtKB-UniRule"/>
</dbReference>
<name>A0A2R6R1C0_ACTCC</name>
<evidence type="ECO:0000313" key="4">
    <source>
        <dbReference type="EMBL" id="PSS19032.1"/>
    </source>
</evidence>
<organism evidence="4 5">
    <name type="scientific">Actinidia chinensis var. chinensis</name>
    <name type="common">Chinese soft-hair kiwi</name>
    <dbReference type="NCBI Taxonomy" id="1590841"/>
    <lineage>
        <taxon>Eukaryota</taxon>
        <taxon>Viridiplantae</taxon>
        <taxon>Streptophyta</taxon>
        <taxon>Embryophyta</taxon>
        <taxon>Tracheophyta</taxon>
        <taxon>Spermatophyta</taxon>
        <taxon>Magnoliopsida</taxon>
        <taxon>eudicotyledons</taxon>
        <taxon>Gunneridae</taxon>
        <taxon>Pentapetalae</taxon>
        <taxon>asterids</taxon>
        <taxon>Ericales</taxon>
        <taxon>Actinidiaceae</taxon>
        <taxon>Actinidia</taxon>
    </lineage>
</organism>
<dbReference type="InParanoid" id="A0A2R6R1C0"/>
<dbReference type="GO" id="GO:0061157">
    <property type="term" value="P:mRNA destabilization"/>
    <property type="evidence" value="ECO:0007669"/>
    <property type="project" value="TreeGrafter"/>
</dbReference>
<feature type="domain" description="YTH" evidence="3">
    <location>
        <begin position="337"/>
        <end position="478"/>
    </location>
</feature>
<accession>A0A2R6R1C0</accession>
<dbReference type="InterPro" id="IPR045168">
    <property type="entry name" value="YTH_prot"/>
</dbReference>
<feature type="region of interest" description="Disordered" evidence="2">
    <location>
        <begin position="271"/>
        <end position="318"/>
    </location>
</feature>
<evidence type="ECO:0000256" key="2">
    <source>
        <dbReference type="SAM" id="MobiDB-lite"/>
    </source>
</evidence>
<comment type="similarity">
    <text evidence="1">Belongs to the YTHDF family.</text>
</comment>
<dbReference type="OMA" id="QDFQTEY"/>
<evidence type="ECO:0000259" key="3">
    <source>
        <dbReference type="PROSITE" id="PS50882"/>
    </source>
</evidence>
<dbReference type="SMR" id="A0A2R6R1C0"/>
<feature type="compositionally biased region" description="Polar residues" evidence="2">
    <location>
        <begin position="208"/>
        <end position="224"/>
    </location>
</feature>
<dbReference type="Proteomes" id="UP000241394">
    <property type="component" value="Chromosome LG10"/>
</dbReference>
<dbReference type="OrthoDB" id="306690at2759"/>
<evidence type="ECO:0000256" key="1">
    <source>
        <dbReference type="RuleBase" id="RU369095"/>
    </source>
</evidence>
<dbReference type="Gene3D" id="3.10.590.10">
    <property type="entry name" value="ph1033 like domains"/>
    <property type="match status" value="1"/>
</dbReference>
<dbReference type="CDD" id="cd21134">
    <property type="entry name" value="YTH"/>
    <property type="match status" value="1"/>
</dbReference>
<dbReference type="STRING" id="1590841.A0A2R6R1C0"/>
<comment type="function">
    <text evidence="1">Specifically recognizes and binds N6-methyladenosine (m6A)-containing RNAs, and regulates mRNA stability. M6A is a modification present at internal sites of mRNAs and some non-coding RNAs and plays a role in mRNA stability and processing.</text>
</comment>
<evidence type="ECO:0000313" key="5">
    <source>
        <dbReference type="Proteomes" id="UP000241394"/>
    </source>
</evidence>
<feature type="region of interest" description="Disordered" evidence="2">
    <location>
        <begin position="563"/>
        <end position="584"/>
    </location>
</feature>
<dbReference type="FunCoup" id="A0A2R6R1C0">
    <property type="interactions" value="2344"/>
</dbReference>
<dbReference type="GO" id="GO:1990247">
    <property type="term" value="F:N6-methyladenosine-containing RNA reader activity"/>
    <property type="evidence" value="ECO:0007669"/>
    <property type="project" value="UniProtKB-UniRule"/>
</dbReference>
<dbReference type="Gramene" id="PSS19032">
    <property type="protein sequence ID" value="PSS19032"/>
    <property type="gene ID" value="CEY00_Acc10974"/>
</dbReference>
<feature type="compositionally biased region" description="Polar residues" evidence="2">
    <location>
        <begin position="570"/>
        <end position="584"/>
    </location>
</feature>
<dbReference type="EMBL" id="NKQK01000010">
    <property type="protein sequence ID" value="PSS19032.1"/>
    <property type="molecule type" value="Genomic_DNA"/>
</dbReference>
<keyword evidence="1" id="KW-0694">RNA-binding</keyword>
<reference evidence="4 5" key="1">
    <citation type="submission" date="2017-07" db="EMBL/GenBank/DDBJ databases">
        <title>An improved, manually edited Actinidia chinensis var. chinensis (kiwifruit) genome highlights the challenges associated with draft genomes and gene prediction in plants.</title>
        <authorList>
            <person name="Pilkington S."/>
            <person name="Crowhurst R."/>
            <person name="Hilario E."/>
            <person name="Nardozza S."/>
            <person name="Fraser L."/>
            <person name="Peng Y."/>
            <person name="Gunaseelan K."/>
            <person name="Simpson R."/>
            <person name="Tahir J."/>
            <person name="Deroles S."/>
            <person name="Templeton K."/>
            <person name="Luo Z."/>
            <person name="Davy M."/>
            <person name="Cheng C."/>
            <person name="Mcneilage M."/>
            <person name="Scaglione D."/>
            <person name="Liu Y."/>
            <person name="Zhang Q."/>
            <person name="Datson P."/>
            <person name="De Silva N."/>
            <person name="Gardiner S."/>
            <person name="Bassett H."/>
            <person name="Chagne D."/>
            <person name="Mccallum J."/>
            <person name="Dzierzon H."/>
            <person name="Deng C."/>
            <person name="Wang Y.-Y."/>
            <person name="Barron N."/>
            <person name="Manako K."/>
            <person name="Bowen J."/>
            <person name="Foster T."/>
            <person name="Erridge Z."/>
            <person name="Tiffin H."/>
            <person name="Waite C."/>
            <person name="Davies K."/>
            <person name="Grierson E."/>
            <person name="Laing W."/>
            <person name="Kirk R."/>
            <person name="Chen X."/>
            <person name="Wood M."/>
            <person name="Montefiori M."/>
            <person name="Brummell D."/>
            <person name="Schwinn K."/>
            <person name="Catanach A."/>
            <person name="Fullerton C."/>
            <person name="Li D."/>
            <person name="Meiyalaghan S."/>
            <person name="Nieuwenhuizen N."/>
            <person name="Read N."/>
            <person name="Prakash R."/>
            <person name="Hunter D."/>
            <person name="Zhang H."/>
            <person name="Mckenzie M."/>
            <person name="Knabel M."/>
            <person name="Harris A."/>
            <person name="Allan A."/>
            <person name="Chen A."/>
            <person name="Janssen B."/>
            <person name="Plunkett B."/>
            <person name="Dwamena C."/>
            <person name="Voogd C."/>
            <person name="Leif D."/>
            <person name="Lafferty D."/>
            <person name="Souleyre E."/>
            <person name="Varkonyi-Gasic E."/>
            <person name="Gambi F."/>
            <person name="Hanley J."/>
            <person name="Yao J.-L."/>
            <person name="Cheung J."/>
            <person name="David K."/>
            <person name="Warren B."/>
            <person name="Marsh K."/>
            <person name="Snowden K."/>
            <person name="Lin-Wang K."/>
            <person name="Brian L."/>
            <person name="Martinez-Sanchez M."/>
            <person name="Wang M."/>
            <person name="Ileperuma N."/>
            <person name="Macnee N."/>
            <person name="Campin R."/>
            <person name="Mcatee P."/>
            <person name="Drummond R."/>
            <person name="Espley R."/>
            <person name="Ireland H."/>
            <person name="Wu R."/>
            <person name="Atkinson R."/>
            <person name="Karunairetnam S."/>
            <person name="Bulley S."/>
            <person name="Chunkath S."/>
            <person name="Hanley Z."/>
            <person name="Storey R."/>
            <person name="Thrimawithana A."/>
            <person name="Thomson S."/>
            <person name="David C."/>
            <person name="Testolin R."/>
        </authorList>
    </citation>
    <scope>NUCLEOTIDE SEQUENCE [LARGE SCALE GENOMIC DNA]</scope>
    <source>
        <strain evidence="5">cv. Red5</strain>
        <tissue evidence="4">Young leaf</tissue>
    </source>
</reference>
<dbReference type="PANTHER" id="PTHR12357:SF95">
    <property type="entry name" value="YTH DOMAIN-CONTAINING FAMILY PROTEIN"/>
    <property type="match status" value="1"/>
</dbReference>
<dbReference type="AlphaFoldDB" id="A0A2R6R1C0"/>
<dbReference type="GO" id="GO:0005737">
    <property type="term" value="C:cytoplasm"/>
    <property type="evidence" value="ECO:0007669"/>
    <property type="project" value="TreeGrafter"/>
</dbReference>
<keyword evidence="5" id="KW-1185">Reference proteome</keyword>
<feature type="region of interest" description="Disordered" evidence="2">
    <location>
        <begin position="164"/>
        <end position="225"/>
    </location>
</feature>
<dbReference type="PANTHER" id="PTHR12357">
    <property type="entry name" value="YTH YT521-B HOMOLOGY DOMAIN-CONTAINING"/>
    <property type="match status" value="1"/>
</dbReference>
<sequence length="584" mass="64070">MAGEKKIETSDSVAAVLKSAPFTKLVEQNVVSGNGTLSILNSSMSSSGDATSGIKGETGQESAADQGVYYPPTSCYDYCYPGNGNFSQLNDQNHFKAGDGSVLYYMPGYNPYATGPFMGVEGQQPYYSSTGYLQHPVSYGSEAMPRYTWNSACVGDVANGSTGFPGKSKSARGSNTSTKSNGFNSIKSSGTPASKFSTLPLDSKSRRSAASTNVSKSIPESQPFKTVGKLGSGYQSAGLDKGFHPVGKFSSYINHNQGLLMHHSPMSYRSNGRVWNGNNKSQSRDKHGEFDASTELTRGPRGQNRTNPSNPSEEQLGPTVRRELYNLEAFQTEYDNAKFFVIKSYSEDDIHKCIKYDVWSSTPYGNKKLDAAFHDAEAKASETGTKCPVFLFFSVNGSGQFVGVAEMIGPVDFNKDMGFWQSDKWNGFFPVKWHVVKDTPNTQLHHIILENNDNKTVTFSRDTQEIGLKQGIEMLNIFKSYLAKNSILDDFNFYENREKLLKAKGSNKKASSQTEMYNNHDFPNHLEIGERIIEEAVRPKRSDPTPSLINLTKNLSINSYPLKSGAVKNPTENSVPPTSASKAI</sequence>
<feature type="compositionally biased region" description="Polar residues" evidence="2">
    <location>
        <begin position="303"/>
        <end position="313"/>
    </location>
</feature>
<dbReference type="Pfam" id="PF04146">
    <property type="entry name" value="YTH"/>
    <property type="match status" value="1"/>
</dbReference>
<reference evidence="5" key="2">
    <citation type="journal article" date="2018" name="BMC Genomics">
        <title>A manually annotated Actinidia chinensis var. chinensis (kiwifruit) genome highlights the challenges associated with draft genomes and gene prediction in plants.</title>
        <authorList>
            <person name="Pilkington S.M."/>
            <person name="Crowhurst R."/>
            <person name="Hilario E."/>
            <person name="Nardozza S."/>
            <person name="Fraser L."/>
            <person name="Peng Y."/>
            <person name="Gunaseelan K."/>
            <person name="Simpson R."/>
            <person name="Tahir J."/>
            <person name="Deroles S.C."/>
            <person name="Templeton K."/>
            <person name="Luo Z."/>
            <person name="Davy M."/>
            <person name="Cheng C."/>
            <person name="McNeilage M."/>
            <person name="Scaglione D."/>
            <person name="Liu Y."/>
            <person name="Zhang Q."/>
            <person name="Datson P."/>
            <person name="De Silva N."/>
            <person name="Gardiner S.E."/>
            <person name="Bassett H."/>
            <person name="Chagne D."/>
            <person name="McCallum J."/>
            <person name="Dzierzon H."/>
            <person name="Deng C."/>
            <person name="Wang Y.Y."/>
            <person name="Barron L."/>
            <person name="Manako K."/>
            <person name="Bowen J."/>
            <person name="Foster T.M."/>
            <person name="Erridge Z.A."/>
            <person name="Tiffin H."/>
            <person name="Waite C.N."/>
            <person name="Davies K.M."/>
            <person name="Grierson E.P."/>
            <person name="Laing W.A."/>
            <person name="Kirk R."/>
            <person name="Chen X."/>
            <person name="Wood M."/>
            <person name="Montefiori M."/>
            <person name="Brummell D.A."/>
            <person name="Schwinn K.E."/>
            <person name="Catanach A."/>
            <person name="Fullerton C."/>
            <person name="Li D."/>
            <person name="Meiyalaghan S."/>
            <person name="Nieuwenhuizen N."/>
            <person name="Read N."/>
            <person name="Prakash R."/>
            <person name="Hunter D."/>
            <person name="Zhang H."/>
            <person name="McKenzie M."/>
            <person name="Knabel M."/>
            <person name="Harris A."/>
            <person name="Allan A.C."/>
            <person name="Gleave A."/>
            <person name="Chen A."/>
            <person name="Janssen B.J."/>
            <person name="Plunkett B."/>
            <person name="Ampomah-Dwamena C."/>
            <person name="Voogd C."/>
            <person name="Leif D."/>
            <person name="Lafferty D."/>
            <person name="Souleyre E.J.F."/>
            <person name="Varkonyi-Gasic E."/>
            <person name="Gambi F."/>
            <person name="Hanley J."/>
            <person name="Yao J.L."/>
            <person name="Cheung J."/>
            <person name="David K.M."/>
            <person name="Warren B."/>
            <person name="Marsh K."/>
            <person name="Snowden K.C."/>
            <person name="Lin-Wang K."/>
            <person name="Brian L."/>
            <person name="Martinez-Sanchez M."/>
            <person name="Wang M."/>
            <person name="Ileperuma N."/>
            <person name="Macnee N."/>
            <person name="Campin R."/>
            <person name="McAtee P."/>
            <person name="Drummond R.S.M."/>
            <person name="Espley R.V."/>
            <person name="Ireland H.S."/>
            <person name="Wu R."/>
            <person name="Atkinson R.G."/>
            <person name="Karunairetnam S."/>
            <person name="Bulley S."/>
            <person name="Chunkath S."/>
            <person name="Hanley Z."/>
            <person name="Storey R."/>
            <person name="Thrimawithana A.H."/>
            <person name="Thomson S."/>
            <person name="David C."/>
            <person name="Testolin R."/>
            <person name="Huang H."/>
            <person name="Hellens R.P."/>
            <person name="Schaffer R.J."/>
        </authorList>
    </citation>
    <scope>NUCLEOTIDE SEQUENCE [LARGE SCALE GENOMIC DNA]</scope>
    <source>
        <strain evidence="5">cv. Red5</strain>
    </source>
</reference>
<proteinExistence type="inferred from homology"/>
<dbReference type="PROSITE" id="PS50882">
    <property type="entry name" value="YTH"/>
    <property type="match status" value="1"/>
</dbReference>
<comment type="caution">
    <text evidence="4">The sequence shown here is derived from an EMBL/GenBank/DDBJ whole genome shotgun (WGS) entry which is preliminary data.</text>
</comment>
<feature type="compositionally biased region" description="Polar residues" evidence="2">
    <location>
        <begin position="171"/>
        <end position="197"/>
    </location>
</feature>
<protein>
    <recommendedName>
        <fullName evidence="1">YTH domain-containing family protein</fullName>
    </recommendedName>
</protein>